<evidence type="ECO:0000313" key="1">
    <source>
        <dbReference type="EMBL" id="MXV00130.1"/>
    </source>
</evidence>
<dbReference type="EMBL" id="GIFC01018046">
    <property type="protein sequence ID" value="MXV00130.1"/>
    <property type="molecule type" value="Transcribed_RNA"/>
</dbReference>
<accession>A0A6B0VDB1</accession>
<organism evidence="1">
    <name type="scientific">Ixodes ricinus</name>
    <name type="common">Common tick</name>
    <name type="synonym">Acarus ricinus</name>
    <dbReference type="NCBI Taxonomy" id="34613"/>
    <lineage>
        <taxon>Eukaryota</taxon>
        <taxon>Metazoa</taxon>
        <taxon>Ecdysozoa</taxon>
        <taxon>Arthropoda</taxon>
        <taxon>Chelicerata</taxon>
        <taxon>Arachnida</taxon>
        <taxon>Acari</taxon>
        <taxon>Parasitiformes</taxon>
        <taxon>Ixodida</taxon>
        <taxon>Ixodoidea</taxon>
        <taxon>Ixodidae</taxon>
        <taxon>Ixodinae</taxon>
        <taxon>Ixodes</taxon>
    </lineage>
</organism>
<reference evidence="1" key="1">
    <citation type="submission" date="2019-12" db="EMBL/GenBank/DDBJ databases">
        <title>An insight into the sialome of adult female Ixodes ricinus ticks feeding for 6 days.</title>
        <authorList>
            <person name="Perner J."/>
            <person name="Ribeiro J.M.C."/>
        </authorList>
    </citation>
    <scope>NUCLEOTIDE SEQUENCE</scope>
    <source>
        <strain evidence="1">Semi-engorged</strain>
        <tissue evidence="1">Salivary glands</tissue>
    </source>
</reference>
<name>A0A6B0VDB1_IXORI</name>
<sequence length="576" mass="61136">MLLGIGLAKATSLFKTVCQANALGHGVPVPVLGQGLHLQARGQDAQQVGGPGGVPQQPVVAQLARGQPLGLPLPGHPVHAHHPRRRLGRVEDVLQHRLSLGDVFLQQLYLASQAAIHVVERVQLGSLELCSKQQLGGQLEVDQAVDQGGHALHPSLLEQGLQPLKAPAPHGDQAVQLLALLHYAQHQLGQLALLLVLLGRGLDGGLLLDQLPDVLQEGQGSVQGLLAQQLQGHLAFRTQGQRGTGQQLGLRQVSKQPLQGGWQPGWAGAGQVHGELPRWRTPAFLQLNRAVLPWLGLEVVQVFPGVAGLRPEEASKLPGRLGEGSVGRLAPLAGVTHAAPAGEKHHQLRPLKQLHFVETVQSVLPVAQVHGGEQDVVRHVLGLVQDHLAIFHLCKGVRVEQGLPWGRGPLCLQKGTAVFPEVGHPRGRVQGILGQGQAVQGNLGQLVVGKLQQGLEGEGEAGHTPGGRQVQGGDAVEVGGVQRRPHVRQQVQHGGAGVGTVRQRRHHMVQRRPAIDVLVGQVHRAGLLEVAAPHVPIRVRVLLRVIAPIEQQFGHLDVVQLDGVHEGGALLAIGEV</sequence>
<protein>
    <submittedName>
        <fullName evidence="1">Uncharacterized protein</fullName>
    </submittedName>
</protein>
<proteinExistence type="predicted"/>
<dbReference type="AlphaFoldDB" id="A0A6B0VDB1"/>